<feature type="binding site" evidence="12">
    <location>
        <position position="288"/>
    </location>
    <ligand>
        <name>Mg(2+)</name>
        <dbReference type="ChEBI" id="CHEBI:18420"/>
        <label>1</label>
    </ligand>
</feature>
<dbReference type="GO" id="GO:0005737">
    <property type="term" value="C:cytoplasm"/>
    <property type="evidence" value="ECO:0007669"/>
    <property type="project" value="UniProtKB-SubCell"/>
</dbReference>
<dbReference type="PIRSF" id="PIRSF039102">
    <property type="entry name" value="Ddl/VanB"/>
    <property type="match status" value="1"/>
</dbReference>
<sequence>MIRVGVIRGGVSPEYEISLQTGGRVLQTLAEKLSSKYKPVDILIDRDGLWHVGGLPASLPRIQHGADVFFNALHGEYGEDGKLQQLLENLNIPYTGSGPLASAVGMNKSLTKEHFTRLGFKTPRHEYVFSYKNAGTDPAVDGASEPLEKYLERSAYKVFQKLPPPWVVKPVSGGSSIGISVCHNFAELVVALWKGMEIGGDVIVEEFIEGKEASVGVLENFRGKNFYALPALEIRKPSKTCFSLEMKSGGQCRYCYPGALGLAERLALQNTAARIHADLGLRHYSRADFIVHPRRGIYILEINTLPGLTNHSLVPHALAEIGCPFYEFLDHILILALEK</sequence>
<comment type="function">
    <text evidence="10">Cell wall formation.</text>
</comment>
<dbReference type="PROSITE" id="PS50975">
    <property type="entry name" value="ATP_GRASP"/>
    <property type="match status" value="1"/>
</dbReference>
<feature type="binding site" evidence="12">
    <location>
        <position position="303"/>
    </location>
    <ligand>
        <name>Mg(2+)</name>
        <dbReference type="ChEBI" id="CHEBI:18420"/>
        <label>2</label>
    </ligand>
</feature>
<dbReference type="Proteomes" id="UP000177195">
    <property type="component" value="Unassembled WGS sequence"/>
</dbReference>
<feature type="binding site" evidence="12">
    <location>
        <position position="301"/>
    </location>
    <ligand>
        <name>Mg(2+)</name>
        <dbReference type="ChEBI" id="CHEBI:18420"/>
        <label>2</label>
    </ligand>
</feature>
<dbReference type="InterPro" id="IPR011095">
    <property type="entry name" value="Dala_Dala_lig_C"/>
</dbReference>
<keyword evidence="12" id="KW-0479">Metal-binding</keyword>
<dbReference type="EMBL" id="MFVN01000038">
    <property type="protein sequence ID" value="OGI96441.1"/>
    <property type="molecule type" value="Genomic_DNA"/>
</dbReference>
<dbReference type="EC" id="6.3.2.4" evidence="10"/>
<dbReference type="InterPro" id="IPR016185">
    <property type="entry name" value="PreATP-grasp_dom_sf"/>
</dbReference>
<dbReference type="GO" id="GO:0005524">
    <property type="term" value="F:ATP binding"/>
    <property type="evidence" value="ECO:0007669"/>
    <property type="project" value="UniProtKB-UniRule"/>
</dbReference>
<dbReference type="AlphaFoldDB" id="A0A1F6XQT9"/>
<comment type="caution">
    <text evidence="15">The sequence shown here is derived from an EMBL/GenBank/DDBJ whole genome shotgun (WGS) entry which is preliminary data.</text>
</comment>
<organism evidence="15 16">
    <name type="scientific">Candidatus Nomurabacteria bacterium RIFCSPLOWO2_02_FULL_42_17</name>
    <dbReference type="NCBI Taxonomy" id="1801789"/>
    <lineage>
        <taxon>Bacteria</taxon>
        <taxon>Candidatus Nomuraibacteriota</taxon>
    </lineage>
</organism>
<keyword evidence="12" id="KW-0460">Magnesium</keyword>
<feature type="active site" evidence="11">
    <location>
        <position position="14"/>
    </location>
</feature>
<dbReference type="Gene3D" id="3.30.470.20">
    <property type="entry name" value="ATP-grasp fold, B domain"/>
    <property type="match status" value="1"/>
</dbReference>
<comment type="subcellular location">
    <subcellularLocation>
        <location evidence="1 10">Cytoplasm</location>
    </subcellularLocation>
</comment>
<name>A0A1F6XQT9_9BACT</name>
<comment type="cofactor">
    <cofactor evidence="12">
        <name>Mg(2+)</name>
        <dbReference type="ChEBI" id="CHEBI:18420"/>
    </cofactor>
    <cofactor evidence="12">
        <name>Mn(2+)</name>
        <dbReference type="ChEBI" id="CHEBI:29035"/>
    </cofactor>
    <text evidence="12">Binds 2 magnesium or manganese ions per subunit.</text>
</comment>
<keyword evidence="8 10" id="KW-0573">Peptidoglycan synthesis</keyword>
<comment type="similarity">
    <text evidence="2 10">Belongs to the D-alanine--D-alanine ligase family.</text>
</comment>
<accession>A0A1F6XQT9</accession>
<evidence type="ECO:0000256" key="4">
    <source>
        <dbReference type="ARBA" id="ARBA00022598"/>
    </source>
</evidence>
<dbReference type="PROSITE" id="PS00844">
    <property type="entry name" value="DALA_DALA_LIGASE_2"/>
    <property type="match status" value="1"/>
</dbReference>
<dbReference type="InterPro" id="IPR005905">
    <property type="entry name" value="D_ala_D_ala"/>
</dbReference>
<dbReference type="Pfam" id="PF01820">
    <property type="entry name" value="Dala_Dala_lig_N"/>
    <property type="match status" value="1"/>
</dbReference>
<dbReference type="InterPro" id="IPR000291">
    <property type="entry name" value="D-Ala_lig_Van_CS"/>
</dbReference>
<dbReference type="HAMAP" id="MF_00047">
    <property type="entry name" value="Dala_Dala_lig"/>
    <property type="match status" value="1"/>
</dbReference>
<evidence type="ECO:0000256" key="11">
    <source>
        <dbReference type="PIRSR" id="PIRSR039102-1"/>
    </source>
</evidence>
<evidence type="ECO:0000256" key="6">
    <source>
        <dbReference type="ARBA" id="ARBA00022840"/>
    </source>
</evidence>
<dbReference type="GO" id="GO:0071555">
    <property type="term" value="P:cell wall organization"/>
    <property type="evidence" value="ECO:0007669"/>
    <property type="project" value="UniProtKB-KW"/>
</dbReference>
<proteinExistence type="inferred from homology"/>
<comment type="pathway">
    <text evidence="10">Cell wall biogenesis; peptidoglycan biosynthesis.</text>
</comment>
<evidence type="ECO:0000256" key="12">
    <source>
        <dbReference type="PIRSR" id="PIRSR039102-3"/>
    </source>
</evidence>
<keyword evidence="4 10" id="KW-0436">Ligase</keyword>
<evidence type="ECO:0000256" key="5">
    <source>
        <dbReference type="ARBA" id="ARBA00022741"/>
    </source>
</evidence>
<evidence type="ECO:0000256" key="9">
    <source>
        <dbReference type="ARBA" id="ARBA00023316"/>
    </source>
</evidence>
<dbReference type="Gene3D" id="3.40.50.20">
    <property type="match status" value="1"/>
</dbReference>
<dbReference type="Gene3D" id="3.30.1490.20">
    <property type="entry name" value="ATP-grasp fold, A domain"/>
    <property type="match status" value="1"/>
</dbReference>
<keyword evidence="12" id="KW-0464">Manganese</keyword>
<dbReference type="InterPro" id="IPR011761">
    <property type="entry name" value="ATP-grasp"/>
</dbReference>
<dbReference type="SUPFAM" id="SSF56059">
    <property type="entry name" value="Glutathione synthetase ATP-binding domain-like"/>
    <property type="match status" value="1"/>
</dbReference>
<keyword evidence="6 13" id="KW-0067">ATP-binding</keyword>
<evidence type="ECO:0000256" key="13">
    <source>
        <dbReference type="PROSITE-ProRule" id="PRU00409"/>
    </source>
</evidence>
<evidence type="ECO:0000256" key="10">
    <source>
        <dbReference type="HAMAP-Rule" id="MF_00047"/>
    </source>
</evidence>
<evidence type="ECO:0000256" key="3">
    <source>
        <dbReference type="ARBA" id="ARBA00022490"/>
    </source>
</evidence>
<dbReference type="UniPathway" id="UPA00219"/>
<keyword evidence="9 10" id="KW-0961">Cell wall biogenesis/degradation</keyword>
<feature type="binding site" evidence="12">
    <location>
        <position position="301"/>
    </location>
    <ligand>
        <name>Mg(2+)</name>
        <dbReference type="ChEBI" id="CHEBI:18420"/>
        <label>1</label>
    </ligand>
</feature>
<dbReference type="GO" id="GO:0009252">
    <property type="term" value="P:peptidoglycan biosynthetic process"/>
    <property type="evidence" value="ECO:0007669"/>
    <property type="project" value="UniProtKB-UniRule"/>
</dbReference>
<keyword evidence="3 10" id="KW-0963">Cytoplasm</keyword>
<keyword evidence="5 13" id="KW-0547">Nucleotide-binding</keyword>
<evidence type="ECO:0000256" key="8">
    <source>
        <dbReference type="ARBA" id="ARBA00022984"/>
    </source>
</evidence>
<dbReference type="Pfam" id="PF07478">
    <property type="entry name" value="Dala_Dala_lig_C"/>
    <property type="match status" value="1"/>
</dbReference>
<dbReference type="PANTHER" id="PTHR23132:SF23">
    <property type="entry name" value="D-ALANINE--D-ALANINE LIGASE B"/>
    <property type="match status" value="1"/>
</dbReference>
<evidence type="ECO:0000256" key="2">
    <source>
        <dbReference type="ARBA" id="ARBA00010871"/>
    </source>
</evidence>
<evidence type="ECO:0000256" key="1">
    <source>
        <dbReference type="ARBA" id="ARBA00004496"/>
    </source>
</evidence>
<keyword evidence="7 10" id="KW-0133">Cell shape</keyword>
<dbReference type="GO" id="GO:0008360">
    <property type="term" value="P:regulation of cell shape"/>
    <property type="evidence" value="ECO:0007669"/>
    <property type="project" value="UniProtKB-KW"/>
</dbReference>
<dbReference type="SUPFAM" id="SSF52440">
    <property type="entry name" value="PreATP-grasp domain"/>
    <property type="match status" value="1"/>
</dbReference>
<dbReference type="GO" id="GO:0008716">
    <property type="term" value="F:D-alanine-D-alanine ligase activity"/>
    <property type="evidence" value="ECO:0007669"/>
    <property type="project" value="UniProtKB-UniRule"/>
</dbReference>
<protein>
    <recommendedName>
        <fullName evidence="10">D-alanine--D-alanine ligase</fullName>
        <ecNumber evidence="10">6.3.2.4</ecNumber>
    </recommendedName>
    <alternativeName>
        <fullName evidence="10">D-Ala-D-Ala ligase</fullName>
    </alternativeName>
    <alternativeName>
        <fullName evidence="10">D-alanylalanine synthetase</fullName>
    </alternativeName>
</protein>
<evidence type="ECO:0000313" key="16">
    <source>
        <dbReference type="Proteomes" id="UP000177195"/>
    </source>
</evidence>
<evidence type="ECO:0000256" key="7">
    <source>
        <dbReference type="ARBA" id="ARBA00022960"/>
    </source>
</evidence>
<feature type="domain" description="ATP-grasp" evidence="14">
    <location>
        <begin position="112"/>
        <end position="334"/>
    </location>
</feature>
<feature type="active site" evidence="11">
    <location>
        <position position="312"/>
    </location>
</feature>
<evidence type="ECO:0000313" key="15">
    <source>
        <dbReference type="EMBL" id="OGI96441.1"/>
    </source>
</evidence>
<reference evidence="15 16" key="1">
    <citation type="journal article" date="2016" name="Nat. Commun.">
        <title>Thousands of microbial genomes shed light on interconnected biogeochemical processes in an aquifer system.</title>
        <authorList>
            <person name="Anantharaman K."/>
            <person name="Brown C.T."/>
            <person name="Hug L.A."/>
            <person name="Sharon I."/>
            <person name="Castelle C.J."/>
            <person name="Probst A.J."/>
            <person name="Thomas B.C."/>
            <person name="Singh A."/>
            <person name="Wilkins M.J."/>
            <person name="Karaoz U."/>
            <person name="Brodie E.L."/>
            <person name="Williams K.H."/>
            <person name="Hubbard S.S."/>
            <person name="Banfield J.F."/>
        </authorList>
    </citation>
    <scope>NUCLEOTIDE SEQUENCE [LARGE SCALE GENOMIC DNA]</scope>
</reference>
<feature type="active site" evidence="11">
    <location>
        <position position="175"/>
    </location>
</feature>
<dbReference type="GO" id="GO:0046872">
    <property type="term" value="F:metal ion binding"/>
    <property type="evidence" value="ECO:0007669"/>
    <property type="project" value="UniProtKB-KW"/>
</dbReference>
<comment type="catalytic activity">
    <reaction evidence="10">
        <text>2 D-alanine + ATP = D-alanyl-D-alanine + ADP + phosphate + H(+)</text>
        <dbReference type="Rhea" id="RHEA:11224"/>
        <dbReference type="ChEBI" id="CHEBI:15378"/>
        <dbReference type="ChEBI" id="CHEBI:30616"/>
        <dbReference type="ChEBI" id="CHEBI:43474"/>
        <dbReference type="ChEBI" id="CHEBI:57416"/>
        <dbReference type="ChEBI" id="CHEBI:57822"/>
        <dbReference type="ChEBI" id="CHEBI:456216"/>
        <dbReference type="EC" id="6.3.2.4"/>
    </reaction>
</comment>
<dbReference type="PANTHER" id="PTHR23132">
    <property type="entry name" value="D-ALANINE--D-ALANINE LIGASE"/>
    <property type="match status" value="1"/>
</dbReference>
<dbReference type="InterPro" id="IPR013815">
    <property type="entry name" value="ATP_grasp_subdomain_1"/>
</dbReference>
<dbReference type="InterPro" id="IPR011127">
    <property type="entry name" value="Dala_Dala_lig_N"/>
</dbReference>
<evidence type="ECO:0000259" key="14">
    <source>
        <dbReference type="PROSITE" id="PS50975"/>
    </source>
</evidence>
<gene>
    <name evidence="10" type="primary">ddl</name>
    <name evidence="15" type="ORF">A3I25_01845</name>
</gene>